<feature type="chain" id="PRO_5007284394" description="Evasin" evidence="1">
    <location>
        <begin position="19"/>
        <end position="91"/>
    </location>
</feature>
<reference evidence="2" key="1">
    <citation type="journal article" date="2016" name="Ticks Tick Borne Dis.">
        <title>De novo assembly and annotation of the salivary gland transcriptome of Rhipicephalus appendiculatus male and female ticks during blood feeding.</title>
        <authorList>
            <person name="de Castro M.H."/>
            <person name="de Klerk D."/>
            <person name="Pienaar R."/>
            <person name="Latif A.A."/>
            <person name="Rees D.J."/>
            <person name="Mans B.J."/>
        </authorList>
    </citation>
    <scope>NUCLEOTIDE SEQUENCE</scope>
    <source>
        <tissue evidence="2">Salivary glands</tissue>
    </source>
</reference>
<evidence type="ECO:0000256" key="1">
    <source>
        <dbReference type="SAM" id="SignalP"/>
    </source>
</evidence>
<protein>
    <recommendedName>
        <fullName evidence="3">Evasin</fullName>
    </recommendedName>
</protein>
<evidence type="ECO:0000313" key="2">
    <source>
        <dbReference type="EMBL" id="JAP75834.1"/>
    </source>
</evidence>
<dbReference type="AlphaFoldDB" id="A0A131Y942"/>
<organism evidence="2">
    <name type="scientific">Rhipicephalus appendiculatus</name>
    <name type="common">Brown ear tick</name>
    <dbReference type="NCBI Taxonomy" id="34631"/>
    <lineage>
        <taxon>Eukaryota</taxon>
        <taxon>Metazoa</taxon>
        <taxon>Ecdysozoa</taxon>
        <taxon>Arthropoda</taxon>
        <taxon>Chelicerata</taxon>
        <taxon>Arachnida</taxon>
        <taxon>Acari</taxon>
        <taxon>Parasitiformes</taxon>
        <taxon>Ixodida</taxon>
        <taxon>Ixodoidea</taxon>
        <taxon>Ixodidae</taxon>
        <taxon>Rhipicephalinae</taxon>
        <taxon>Rhipicephalus</taxon>
        <taxon>Rhipicephalus</taxon>
    </lineage>
</organism>
<feature type="signal peptide" evidence="1">
    <location>
        <begin position="1"/>
        <end position="18"/>
    </location>
</feature>
<name>A0A131Y942_RHIAP</name>
<dbReference type="EMBL" id="GEDV01012723">
    <property type="protein sequence ID" value="JAP75834.1"/>
    <property type="molecule type" value="Transcribed_RNA"/>
</dbReference>
<evidence type="ECO:0008006" key="3">
    <source>
        <dbReference type="Google" id="ProtNLM"/>
    </source>
</evidence>
<accession>A0A131Y942</accession>
<sequence length="91" mass="9927">MNFFYFLVAIVTTAVGLAAGTPHRIENSTTVQNMFNVTNSTTRDCRYVNCGEGAQARCRSGCTCFTGRGDVPFLCVSDVEAEFYKTGSSYV</sequence>
<keyword evidence="1" id="KW-0732">Signal</keyword>
<proteinExistence type="predicted"/>